<feature type="transmembrane region" description="Helical" evidence="41">
    <location>
        <begin position="170"/>
        <end position="192"/>
    </location>
</feature>
<evidence type="ECO:0000256" key="13">
    <source>
        <dbReference type="ARBA" id="ARBA00022538"/>
    </source>
</evidence>
<evidence type="ECO:0000256" key="34">
    <source>
        <dbReference type="ARBA" id="ARBA00044657"/>
    </source>
</evidence>
<evidence type="ECO:0000313" key="44">
    <source>
        <dbReference type="Proteomes" id="UP001353858"/>
    </source>
</evidence>
<evidence type="ECO:0000256" key="28">
    <source>
        <dbReference type="ARBA" id="ARBA00024167"/>
    </source>
</evidence>
<keyword evidence="21 37" id="KW-0406">Ion transport</keyword>
<comment type="catalytic activity">
    <reaction evidence="35">
        <text>Cs(+)(in) = Cs(+)(out)</text>
        <dbReference type="Rhea" id="RHEA:78555"/>
        <dbReference type="ChEBI" id="CHEBI:49547"/>
    </reaction>
</comment>
<feature type="region of interest" description="Disordered" evidence="40">
    <location>
        <begin position="309"/>
        <end position="333"/>
    </location>
</feature>
<gene>
    <name evidence="43" type="ORF">RN001_007040</name>
</gene>
<feature type="domain" description="Potassium channel" evidence="42">
    <location>
        <begin position="85"/>
        <end position="144"/>
    </location>
</feature>
<feature type="transmembrane region" description="Helical" evidence="41">
    <location>
        <begin position="12"/>
        <end position="32"/>
    </location>
</feature>
<dbReference type="Pfam" id="PF07885">
    <property type="entry name" value="Ion_trans_2"/>
    <property type="match status" value="2"/>
</dbReference>
<comment type="catalytic activity">
    <reaction evidence="32">
        <text>L-glutamate(out) = L-glutamate(in)</text>
        <dbReference type="Rhea" id="RHEA:66336"/>
        <dbReference type="ChEBI" id="CHEBI:29985"/>
    </reaction>
</comment>
<keyword evidence="14 39" id="KW-0812">Transmembrane</keyword>
<evidence type="ECO:0000256" key="40">
    <source>
        <dbReference type="SAM" id="MobiDB-lite"/>
    </source>
</evidence>
<comment type="catalytic activity">
    <reaction evidence="28">
        <text>chloride(in) = chloride(out)</text>
        <dbReference type="Rhea" id="RHEA:29823"/>
        <dbReference type="ChEBI" id="CHEBI:17996"/>
    </reaction>
</comment>
<evidence type="ECO:0000256" key="39">
    <source>
        <dbReference type="RuleBase" id="RU003857"/>
    </source>
</evidence>
<evidence type="ECO:0000256" key="8">
    <source>
        <dbReference type="ARBA" id="ARBA00006666"/>
    </source>
</evidence>
<keyword evidence="18 37" id="KW-0630">Potassium</keyword>
<dbReference type="PRINTS" id="PR01096">
    <property type="entry name" value="TWIK1CHANNEL"/>
</dbReference>
<evidence type="ECO:0000259" key="42">
    <source>
        <dbReference type="Pfam" id="PF07885"/>
    </source>
</evidence>
<evidence type="ECO:0000256" key="41">
    <source>
        <dbReference type="SAM" id="Phobius"/>
    </source>
</evidence>
<evidence type="ECO:0000256" key="30">
    <source>
        <dbReference type="ARBA" id="ARBA00034430"/>
    </source>
</evidence>
<keyword evidence="44" id="KW-1185">Reference proteome</keyword>
<evidence type="ECO:0000256" key="32">
    <source>
        <dbReference type="ARBA" id="ARBA00036683"/>
    </source>
</evidence>
<keyword evidence="16 37" id="KW-0631">Potassium channel</keyword>
<comment type="subcellular location">
    <subcellularLocation>
        <location evidence="3">Apical cell membrane</location>
    </subcellularLocation>
    <subcellularLocation>
        <location evidence="7">Cell membrane</location>
        <topology evidence="7">Multi-pass membrane protein</topology>
    </subcellularLocation>
    <subcellularLocation>
        <location evidence="4">Cell projection</location>
        <location evidence="4">Dendrite</location>
    </subcellularLocation>
    <subcellularLocation>
        <location evidence="6">Cytoplasmic vesicle</location>
    </subcellularLocation>
    <subcellularLocation>
        <location evidence="5">Perikaryon</location>
    </subcellularLocation>
    <subcellularLocation>
        <location evidence="2">Recycling endosome</location>
    </subcellularLocation>
    <subcellularLocation>
        <location evidence="29">Synaptic cell membrane</location>
    </subcellularLocation>
</comment>
<dbReference type="GO" id="GO:0022841">
    <property type="term" value="F:potassium ion leak channel activity"/>
    <property type="evidence" value="ECO:0007669"/>
    <property type="project" value="TreeGrafter"/>
</dbReference>
<evidence type="ECO:0000256" key="4">
    <source>
        <dbReference type="ARBA" id="ARBA00004279"/>
    </source>
</evidence>
<dbReference type="GO" id="GO:0030322">
    <property type="term" value="P:stabilization of membrane potential"/>
    <property type="evidence" value="ECO:0007669"/>
    <property type="project" value="TreeGrafter"/>
</dbReference>
<dbReference type="InterPro" id="IPR001779">
    <property type="entry name" value="2pore_dom_K_chnl_TWIK1"/>
</dbReference>
<keyword evidence="23" id="KW-1015">Disulfide bond</keyword>
<keyword evidence="10 37" id="KW-0813">Transport</keyword>
<comment type="catalytic activity">
    <reaction evidence="30">
        <text>K(+)(in) = K(+)(out)</text>
        <dbReference type="Rhea" id="RHEA:29463"/>
        <dbReference type="ChEBI" id="CHEBI:29103"/>
    </reaction>
</comment>
<evidence type="ECO:0000256" key="31">
    <source>
        <dbReference type="ARBA" id="ARBA00036239"/>
    </source>
</evidence>
<dbReference type="PANTHER" id="PTHR11003">
    <property type="entry name" value="POTASSIUM CHANNEL, SUBFAMILY K"/>
    <property type="match status" value="1"/>
</dbReference>
<feature type="transmembrane region" description="Helical" evidence="41">
    <location>
        <begin position="90"/>
        <end position="108"/>
    </location>
</feature>
<evidence type="ECO:0000256" key="1">
    <source>
        <dbReference type="ARBA" id="ARBA00000309"/>
    </source>
</evidence>
<proteinExistence type="inferred from homology"/>
<feature type="domain" description="Potassium channel" evidence="42">
    <location>
        <begin position="181"/>
        <end position="258"/>
    </location>
</feature>
<evidence type="ECO:0000256" key="36">
    <source>
        <dbReference type="ARBA" id="ARBA00046361"/>
    </source>
</evidence>
<keyword evidence="13 37" id="KW-0633">Potassium transport</keyword>
<dbReference type="InterPro" id="IPR005408">
    <property type="entry name" value="2pore_dom_K_chnl_TWIK"/>
</dbReference>
<feature type="compositionally biased region" description="Polar residues" evidence="40">
    <location>
        <begin position="323"/>
        <end position="333"/>
    </location>
</feature>
<protein>
    <recommendedName>
        <fullName evidence="9">Potassium channel subfamily K member 1</fullName>
    </recommendedName>
</protein>
<evidence type="ECO:0000256" key="22">
    <source>
        <dbReference type="ARBA" id="ARBA00023136"/>
    </source>
</evidence>
<keyword evidence="12" id="KW-1017">Isopeptide bond</keyword>
<comment type="similarity">
    <text evidence="8 39">Belongs to the two pore domain potassium channel (TC 1.A.1.8) family.</text>
</comment>
<comment type="catalytic activity">
    <reaction evidence="31">
        <text>Na(+)(in) = Na(+)(out)</text>
        <dbReference type="Rhea" id="RHEA:34963"/>
        <dbReference type="ChEBI" id="CHEBI:29101"/>
    </reaction>
</comment>
<dbReference type="InterPro" id="IPR013099">
    <property type="entry name" value="K_chnl_dom"/>
</dbReference>
<evidence type="ECO:0000256" key="10">
    <source>
        <dbReference type="ARBA" id="ARBA00022448"/>
    </source>
</evidence>
<comment type="catalytic activity">
    <reaction evidence="33">
        <text>Li(+)(in) = Li(+)(out)</text>
        <dbReference type="Rhea" id="RHEA:78551"/>
        <dbReference type="ChEBI" id="CHEBI:49713"/>
    </reaction>
</comment>
<evidence type="ECO:0000256" key="19">
    <source>
        <dbReference type="ARBA" id="ARBA00022989"/>
    </source>
</evidence>
<keyword evidence="11" id="KW-1003">Cell membrane</keyword>
<evidence type="ECO:0000256" key="15">
    <source>
        <dbReference type="ARBA" id="ARBA00022753"/>
    </source>
</evidence>
<evidence type="ECO:0000256" key="29">
    <source>
        <dbReference type="ARBA" id="ARBA00034109"/>
    </source>
</evidence>
<keyword evidence="22 37" id="KW-0472">Membrane</keyword>
<comment type="subunit">
    <text evidence="36">Homodimer; disulfide-linked. Heterodimer with KCNK2; disulfide-linked. In astrocytes, forms mostly heterodimeric potassium channels with KCNK2, with only a minor proportion of functional channels containing homodimeric KCNK1. Interacts with KCNK3 and KCNK9, forming functional heterodimeric channels. Interacts with GNG4. Identified in a complex with PSD and ARF6; interacts only with PSD that is bound to ARF6. Interacts with UBE2I.</text>
</comment>
<evidence type="ECO:0000256" key="3">
    <source>
        <dbReference type="ARBA" id="ARBA00004221"/>
    </source>
</evidence>
<evidence type="ECO:0000256" key="16">
    <source>
        <dbReference type="ARBA" id="ARBA00022826"/>
    </source>
</evidence>
<evidence type="ECO:0000256" key="5">
    <source>
        <dbReference type="ARBA" id="ARBA00004484"/>
    </source>
</evidence>
<evidence type="ECO:0000256" key="6">
    <source>
        <dbReference type="ARBA" id="ARBA00004541"/>
    </source>
</evidence>
<reference evidence="44" key="1">
    <citation type="submission" date="2023-01" db="EMBL/GenBank/DDBJ databases">
        <title>Key to firefly adult light organ development and bioluminescence: homeobox transcription factors regulate luciferase expression and transportation to peroxisome.</title>
        <authorList>
            <person name="Fu X."/>
        </authorList>
    </citation>
    <scope>NUCLEOTIDE SEQUENCE [LARGE SCALE GENOMIC DNA]</scope>
</reference>
<evidence type="ECO:0000256" key="24">
    <source>
        <dbReference type="ARBA" id="ARBA00023180"/>
    </source>
</evidence>
<keyword evidence="25" id="KW-0966">Cell projection</keyword>
<keyword evidence="27" id="KW-0968">Cytoplasmic vesicle</keyword>
<dbReference type="Gene3D" id="1.10.287.70">
    <property type="match status" value="1"/>
</dbReference>
<dbReference type="GO" id="GO:0016324">
    <property type="term" value="C:apical plasma membrane"/>
    <property type="evidence" value="ECO:0007669"/>
    <property type="project" value="UniProtKB-SubCell"/>
</dbReference>
<dbReference type="Proteomes" id="UP001353858">
    <property type="component" value="Unassembled WGS sequence"/>
</dbReference>
<evidence type="ECO:0000256" key="23">
    <source>
        <dbReference type="ARBA" id="ARBA00023157"/>
    </source>
</evidence>
<evidence type="ECO:0000256" key="20">
    <source>
        <dbReference type="ARBA" id="ARBA00023018"/>
    </source>
</evidence>
<dbReference type="AlphaFoldDB" id="A0AAN7PJE7"/>
<dbReference type="PRINTS" id="PR01333">
    <property type="entry name" value="2POREKCHANEL"/>
</dbReference>
<evidence type="ECO:0000256" key="11">
    <source>
        <dbReference type="ARBA" id="ARBA00022475"/>
    </source>
</evidence>
<dbReference type="GO" id="GO:0043204">
    <property type="term" value="C:perikaryon"/>
    <property type="evidence" value="ECO:0007669"/>
    <property type="project" value="UniProtKB-SubCell"/>
</dbReference>
<dbReference type="PIRSF" id="PIRSF038061">
    <property type="entry name" value="K_channel_subfamily_K_type"/>
    <property type="match status" value="1"/>
</dbReference>
<accession>A0AAN7PJE7</accession>
<dbReference type="InterPro" id="IPR003092">
    <property type="entry name" value="2pore_dom_K_chnl_TASK"/>
</dbReference>
<evidence type="ECO:0000256" key="37">
    <source>
        <dbReference type="PIRNR" id="PIRNR038061"/>
    </source>
</evidence>
<dbReference type="PANTHER" id="PTHR11003:SF249">
    <property type="entry name" value="TWO PORE POTASSIUM CHANNEL PROTEIN SUP-9"/>
    <property type="match status" value="1"/>
</dbReference>
<evidence type="ECO:0000256" key="9">
    <source>
        <dbReference type="ARBA" id="ARBA00016212"/>
    </source>
</evidence>
<keyword evidence="17" id="KW-0832">Ubl conjugation</keyword>
<dbReference type="GO" id="GO:0015271">
    <property type="term" value="F:outward rectifier potassium channel activity"/>
    <property type="evidence" value="ECO:0007669"/>
    <property type="project" value="TreeGrafter"/>
</dbReference>
<evidence type="ECO:0000313" key="43">
    <source>
        <dbReference type="EMBL" id="KAK4883721.1"/>
    </source>
</evidence>
<evidence type="ECO:0000256" key="33">
    <source>
        <dbReference type="ARBA" id="ARBA00044635"/>
    </source>
</evidence>
<keyword evidence="24" id="KW-0325">Glycoprotein</keyword>
<evidence type="ECO:0000256" key="12">
    <source>
        <dbReference type="ARBA" id="ARBA00022499"/>
    </source>
</evidence>
<dbReference type="GO" id="GO:0055037">
    <property type="term" value="C:recycling endosome"/>
    <property type="evidence" value="ECO:0007669"/>
    <property type="project" value="UniProtKB-SubCell"/>
</dbReference>
<feature type="transmembrane region" description="Helical" evidence="41">
    <location>
        <begin position="233"/>
        <end position="257"/>
    </location>
</feature>
<evidence type="ECO:0000256" key="2">
    <source>
        <dbReference type="ARBA" id="ARBA00004172"/>
    </source>
</evidence>
<dbReference type="GO" id="GO:0097060">
    <property type="term" value="C:synaptic membrane"/>
    <property type="evidence" value="ECO:0007669"/>
    <property type="project" value="UniProtKB-SubCell"/>
</dbReference>
<name>A0AAN7PJE7_9COLE</name>
<feature type="transmembrane region" description="Helical" evidence="41">
    <location>
        <begin position="120"/>
        <end position="138"/>
    </location>
</feature>
<feature type="glycosylation site" description="N-linked (GlcNAc...) asparagine" evidence="38">
    <location>
        <position position="83"/>
    </location>
</feature>
<dbReference type="PRINTS" id="PR01586">
    <property type="entry name" value="TWIKCHANNEL"/>
</dbReference>
<organism evidence="43 44">
    <name type="scientific">Aquatica leii</name>
    <dbReference type="NCBI Taxonomy" id="1421715"/>
    <lineage>
        <taxon>Eukaryota</taxon>
        <taxon>Metazoa</taxon>
        <taxon>Ecdysozoa</taxon>
        <taxon>Arthropoda</taxon>
        <taxon>Hexapoda</taxon>
        <taxon>Insecta</taxon>
        <taxon>Pterygota</taxon>
        <taxon>Neoptera</taxon>
        <taxon>Endopterygota</taxon>
        <taxon>Coleoptera</taxon>
        <taxon>Polyphaga</taxon>
        <taxon>Elateriformia</taxon>
        <taxon>Elateroidea</taxon>
        <taxon>Lampyridae</taxon>
        <taxon>Luciolinae</taxon>
        <taxon>Aquatica</taxon>
    </lineage>
</organism>
<dbReference type="EMBL" id="JARPUR010000002">
    <property type="protein sequence ID" value="KAK4883721.1"/>
    <property type="molecule type" value="Genomic_DNA"/>
</dbReference>
<sequence length="333" mass="37089">MVFCSTGTGRLTILALGYITFLIFGALVFSAIETPEEMGLVREIRQTRGAFLENNKCVSDEELESLIVEIVKASNRGVSAVQNASGSPNWSFGQSLFFSSTVITTIGYGHVTPLSRSGKVFCIIYATVGIPLTLVLLSALVERLLIPTVWFLQFLNSRLGHLYQSFNIRIFHLLIMVAIFLIFFMFVPAVIFAACEPEWDYLDSFYYCFISLTTIGLGDYIPGDSIGQPHRPLYKIATAGYLFIGITFLMLTLSVFYDIPQLNIGILFSSSSDDTSSEKARLAESSVTTQYGAGDLYNPELDENTHRHVVRVRSRRDDSPSPEETTSKPFRNP</sequence>
<dbReference type="SUPFAM" id="SSF81324">
    <property type="entry name" value="Voltage-gated potassium channels"/>
    <property type="match status" value="2"/>
</dbReference>
<keyword evidence="19 41" id="KW-1133">Transmembrane helix</keyword>
<evidence type="ECO:0000256" key="26">
    <source>
        <dbReference type="ARBA" id="ARBA00023303"/>
    </source>
</evidence>
<evidence type="ECO:0000256" key="38">
    <source>
        <dbReference type="PIRSR" id="PIRSR038061-1"/>
    </source>
</evidence>
<dbReference type="GO" id="GO:0030425">
    <property type="term" value="C:dendrite"/>
    <property type="evidence" value="ECO:0007669"/>
    <property type="project" value="UniProtKB-SubCell"/>
</dbReference>
<evidence type="ECO:0000256" key="25">
    <source>
        <dbReference type="ARBA" id="ARBA00023273"/>
    </source>
</evidence>
<comment type="catalytic activity">
    <reaction evidence="34">
        <text>Rb(+)(in) = Rb(+)(out)</text>
        <dbReference type="Rhea" id="RHEA:78547"/>
        <dbReference type="ChEBI" id="CHEBI:49847"/>
    </reaction>
</comment>
<comment type="catalytic activity">
    <reaction evidence="1">
        <text>NH4(+)(in) = NH4(+)(out)</text>
        <dbReference type="Rhea" id="RHEA:28747"/>
        <dbReference type="ChEBI" id="CHEBI:28938"/>
    </reaction>
</comment>
<feature type="transmembrane region" description="Helical" evidence="41">
    <location>
        <begin position="204"/>
        <end position="221"/>
    </location>
</feature>
<evidence type="ECO:0000256" key="7">
    <source>
        <dbReference type="ARBA" id="ARBA00004651"/>
    </source>
</evidence>
<evidence type="ECO:0000256" key="17">
    <source>
        <dbReference type="ARBA" id="ARBA00022843"/>
    </source>
</evidence>
<evidence type="ECO:0000256" key="14">
    <source>
        <dbReference type="ARBA" id="ARBA00022692"/>
    </source>
</evidence>
<keyword evidence="26 39" id="KW-0407">Ion channel</keyword>
<evidence type="ECO:0000256" key="27">
    <source>
        <dbReference type="ARBA" id="ARBA00023329"/>
    </source>
</evidence>
<dbReference type="InterPro" id="IPR003280">
    <property type="entry name" value="2pore_dom_K_chnl"/>
</dbReference>
<keyword evidence="20" id="KW-0770">Synapse</keyword>
<keyword evidence="15" id="KW-0967">Endosome</keyword>
<comment type="caution">
    <text evidence="43">The sequence shown here is derived from an EMBL/GenBank/DDBJ whole genome shotgun (WGS) entry which is preliminary data.</text>
</comment>
<evidence type="ECO:0000256" key="18">
    <source>
        <dbReference type="ARBA" id="ARBA00022958"/>
    </source>
</evidence>
<evidence type="ECO:0000256" key="21">
    <source>
        <dbReference type="ARBA" id="ARBA00023065"/>
    </source>
</evidence>
<evidence type="ECO:0000256" key="35">
    <source>
        <dbReference type="ARBA" id="ARBA00044691"/>
    </source>
</evidence>